<dbReference type="OrthoDB" id="414047at2759"/>
<evidence type="ECO:0000256" key="2">
    <source>
        <dbReference type="ARBA" id="ARBA00008577"/>
    </source>
</evidence>
<dbReference type="InterPro" id="IPR003148">
    <property type="entry name" value="RCK_N"/>
</dbReference>
<name>A0A067CL40_SAPPC</name>
<dbReference type="Pfam" id="PF06241">
    <property type="entry name" value="Castor_Poll_mid"/>
    <property type="match status" value="1"/>
</dbReference>
<evidence type="ECO:0000256" key="5">
    <source>
        <dbReference type="ARBA" id="ARBA00022989"/>
    </source>
</evidence>
<dbReference type="GO" id="GO:0012505">
    <property type="term" value="C:endomembrane system"/>
    <property type="evidence" value="ECO:0007669"/>
    <property type="project" value="UniProtKB-SubCell"/>
</dbReference>
<dbReference type="EMBL" id="KK583218">
    <property type="protein sequence ID" value="KDO27251.1"/>
    <property type="molecule type" value="Genomic_DNA"/>
</dbReference>
<comment type="similarity">
    <text evidence="2">Belongs to the castor/pollux (TC 1.A.1.23) family.</text>
</comment>
<dbReference type="Proteomes" id="UP000030745">
    <property type="component" value="Unassembled WGS sequence"/>
</dbReference>
<evidence type="ECO:0000256" key="3">
    <source>
        <dbReference type="ARBA" id="ARBA00022448"/>
    </source>
</evidence>
<dbReference type="GeneID" id="24129772"/>
<gene>
    <name evidence="10" type="ORF">SPRG_07500</name>
</gene>
<evidence type="ECO:0000256" key="8">
    <source>
        <dbReference type="SAM" id="Phobius"/>
    </source>
</evidence>
<keyword evidence="4 8" id="KW-0812">Transmembrane</keyword>
<comment type="subcellular location">
    <subcellularLocation>
        <location evidence="1">Endomembrane system</location>
        <topology evidence="1">Multi-pass membrane protein</topology>
    </subcellularLocation>
</comment>
<dbReference type="KEGG" id="spar:SPRG_07500"/>
<keyword evidence="7 8" id="KW-0472">Membrane</keyword>
<dbReference type="GO" id="GO:0006813">
    <property type="term" value="P:potassium ion transport"/>
    <property type="evidence" value="ECO:0007669"/>
    <property type="project" value="InterPro"/>
</dbReference>
<dbReference type="RefSeq" id="XP_012202028.1">
    <property type="nucleotide sequence ID" value="XM_012346638.1"/>
</dbReference>
<accession>A0A067CL40</accession>
<feature type="domain" description="RCK N-terminal" evidence="9">
    <location>
        <begin position="154"/>
        <end position="296"/>
    </location>
</feature>
<evidence type="ECO:0000256" key="6">
    <source>
        <dbReference type="ARBA" id="ARBA00023065"/>
    </source>
</evidence>
<reference evidence="10 11" key="1">
    <citation type="journal article" date="2013" name="PLoS Genet.">
        <title>Distinctive expansion of potential virulence genes in the genome of the oomycete fish pathogen Saprolegnia parasitica.</title>
        <authorList>
            <person name="Jiang R.H."/>
            <person name="de Bruijn I."/>
            <person name="Haas B.J."/>
            <person name="Belmonte R."/>
            <person name="Lobach L."/>
            <person name="Christie J."/>
            <person name="van den Ackerveken G."/>
            <person name="Bottin A."/>
            <person name="Bulone V."/>
            <person name="Diaz-Moreno S.M."/>
            <person name="Dumas B."/>
            <person name="Fan L."/>
            <person name="Gaulin E."/>
            <person name="Govers F."/>
            <person name="Grenville-Briggs L.J."/>
            <person name="Horner N.R."/>
            <person name="Levin J.Z."/>
            <person name="Mammella M."/>
            <person name="Meijer H.J."/>
            <person name="Morris P."/>
            <person name="Nusbaum C."/>
            <person name="Oome S."/>
            <person name="Phillips A.J."/>
            <person name="van Rooyen D."/>
            <person name="Rzeszutek E."/>
            <person name="Saraiva M."/>
            <person name="Secombes C.J."/>
            <person name="Seidl M.F."/>
            <person name="Snel B."/>
            <person name="Stassen J.H."/>
            <person name="Sykes S."/>
            <person name="Tripathy S."/>
            <person name="van den Berg H."/>
            <person name="Vega-Arreguin J.C."/>
            <person name="Wawra S."/>
            <person name="Young S.K."/>
            <person name="Zeng Q."/>
            <person name="Dieguez-Uribeondo J."/>
            <person name="Russ C."/>
            <person name="Tyler B.M."/>
            <person name="van West P."/>
        </authorList>
    </citation>
    <scope>NUCLEOTIDE SEQUENCE [LARGE SCALE GENOMIC DNA]</scope>
    <source>
        <strain evidence="10 11">CBS 223.65</strain>
    </source>
</reference>
<feature type="transmembrane region" description="Helical" evidence="8">
    <location>
        <begin position="31"/>
        <end position="52"/>
    </location>
</feature>
<keyword evidence="6" id="KW-0406">Ion transport</keyword>
<dbReference type="PANTHER" id="PTHR31563:SF10">
    <property type="entry name" value="ION CHANNEL POLLUX-RELATED"/>
    <property type="match status" value="1"/>
</dbReference>
<sequence>MQQLRVAKLRYAAARFLYIVDTFLSTKRGQAIMLVSFGVFMTVTCGCFVSLIPNGDHGESIDEVATTDDNTTVAVKGHHGGIKHGLGQAMWACWLFISDPGAQGEQHEWKFRLPGFLISVHGMVFFFVILGFVVDSIREKMDDLKKGRSNVVETGHSLILGWSDKSISLVKQLCLANESEGGGVIVILAEASKEFMEGELASQIEPDELRHTKVVVRTGSPLVVADLKKVSAQMARSITILATSMDADKSDAACLRVILSLRGLFQLQGHVVAEIRDVDNEPLVHLVGGTLVETLVSHDIIGRLILLAARSPGLSKVYTALLGFEGDEFYCQAWPAAAGMRFGDLIERFPLATPIGIKTSRGKVVIKPSFYYVLEATDEIIVLAEDNDSYTLTPAVSVPPLPIPPIPPRTMEKETILICGWRRDIQDILVLLDNYLLQGSEVHVLSEVSVDERAVFLAQSGIDADAFDNCILKHHVGNTSVRRYLEPLPLEKYTSIMVLCDYQRELDILNSDSHSLATVLLLRNLQKNKKEQRKEHLFGPRIVDAIARWARHVTNKCPCITEILDPRTQKTVVANARIAVHSDFVMSNELISCMLAMISESREVKQILHRLLSPKSNTEMLSYYQLAKRLSAVNELLVGYMPKHASTNQESRIVLNPKDKALVHRWSEFDLVVIVSGTIDVEREQDVQSAVLDRLTDQMRQNNVQQLKAAAPPPPIGVRAVNPPEPRIRTQRSFISKSTSHLPAPPSFDADIELTPEVCRRLVALRDDVEILLEHYTSLHAKHLQMQAPPTSNGVQTSHSP</sequence>
<protein>
    <recommendedName>
        <fullName evidence="9">RCK N-terminal domain-containing protein</fullName>
    </recommendedName>
</protein>
<keyword evidence="5 8" id="KW-1133">Transmembrane helix</keyword>
<evidence type="ECO:0000256" key="1">
    <source>
        <dbReference type="ARBA" id="ARBA00004127"/>
    </source>
</evidence>
<dbReference type="InterPro" id="IPR010420">
    <property type="entry name" value="CASTOR/POLLUX/SYM8_dom"/>
</dbReference>
<dbReference type="PROSITE" id="PS51201">
    <property type="entry name" value="RCK_N"/>
    <property type="match status" value="1"/>
</dbReference>
<evidence type="ECO:0000313" key="11">
    <source>
        <dbReference type="Proteomes" id="UP000030745"/>
    </source>
</evidence>
<evidence type="ECO:0000256" key="4">
    <source>
        <dbReference type="ARBA" id="ARBA00022692"/>
    </source>
</evidence>
<evidence type="ECO:0000256" key="7">
    <source>
        <dbReference type="ARBA" id="ARBA00023136"/>
    </source>
</evidence>
<organism evidence="10 11">
    <name type="scientific">Saprolegnia parasitica (strain CBS 223.65)</name>
    <dbReference type="NCBI Taxonomy" id="695850"/>
    <lineage>
        <taxon>Eukaryota</taxon>
        <taxon>Sar</taxon>
        <taxon>Stramenopiles</taxon>
        <taxon>Oomycota</taxon>
        <taxon>Saprolegniomycetes</taxon>
        <taxon>Saprolegniales</taxon>
        <taxon>Saprolegniaceae</taxon>
        <taxon>Saprolegnia</taxon>
    </lineage>
</organism>
<dbReference type="OMA" id="YVVDVCF"/>
<keyword evidence="11" id="KW-1185">Reference proteome</keyword>
<evidence type="ECO:0000259" key="9">
    <source>
        <dbReference type="PROSITE" id="PS51201"/>
    </source>
</evidence>
<proteinExistence type="inferred from homology"/>
<dbReference type="AlphaFoldDB" id="A0A067CL40"/>
<dbReference type="VEuPathDB" id="FungiDB:SPRG_07500"/>
<feature type="transmembrane region" description="Helical" evidence="8">
    <location>
        <begin position="116"/>
        <end position="137"/>
    </location>
</feature>
<dbReference type="InterPro" id="IPR044849">
    <property type="entry name" value="CASTOR/POLLUX/SYM8-like"/>
</dbReference>
<keyword evidence="3" id="KW-0813">Transport</keyword>
<dbReference type="Gene3D" id="3.40.50.720">
    <property type="entry name" value="NAD(P)-binding Rossmann-like Domain"/>
    <property type="match status" value="1"/>
</dbReference>
<dbReference type="PANTHER" id="PTHR31563">
    <property type="entry name" value="ION CHANNEL POLLUX-RELATED"/>
    <property type="match status" value="1"/>
</dbReference>
<evidence type="ECO:0000313" key="10">
    <source>
        <dbReference type="EMBL" id="KDO27251.1"/>
    </source>
</evidence>